<name>A0A9D1A2Z8_9ACTN</name>
<gene>
    <name evidence="3" type="ORF">IAA69_07715</name>
</gene>
<dbReference type="InterPro" id="IPR036244">
    <property type="entry name" value="TipA-like_antibiotic-bd"/>
</dbReference>
<dbReference type="AlphaFoldDB" id="A0A9D1A2Z8"/>
<evidence type="ECO:0000313" key="4">
    <source>
        <dbReference type="Proteomes" id="UP000824261"/>
    </source>
</evidence>
<feature type="domain" description="HTH cro/C1-type" evidence="2">
    <location>
        <begin position="7"/>
        <end position="61"/>
    </location>
</feature>
<dbReference type="Pfam" id="PF01381">
    <property type="entry name" value="HTH_3"/>
    <property type="match status" value="1"/>
</dbReference>
<dbReference type="PROSITE" id="PS50943">
    <property type="entry name" value="HTH_CROC1"/>
    <property type="match status" value="1"/>
</dbReference>
<dbReference type="InterPro" id="IPR001387">
    <property type="entry name" value="Cro/C1-type_HTH"/>
</dbReference>
<comment type="caution">
    <text evidence="3">The sequence shown here is derived from an EMBL/GenBank/DDBJ whole genome shotgun (WGS) entry which is preliminary data.</text>
</comment>
<organism evidence="3 4">
    <name type="scientific">Candidatus Aveggerthella stercoripullorum</name>
    <dbReference type="NCBI Taxonomy" id="2840688"/>
    <lineage>
        <taxon>Bacteria</taxon>
        <taxon>Bacillati</taxon>
        <taxon>Actinomycetota</taxon>
        <taxon>Coriobacteriia</taxon>
        <taxon>Eggerthellales</taxon>
        <taxon>Eggerthellaceae</taxon>
        <taxon>Eggerthellaceae incertae sedis</taxon>
        <taxon>Candidatus Aveggerthella</taxon>
    </lineage>
</organism>
<evidence type="ECO:0000313" key="3">
    <source>
        <dbReference type="EMBL" id="HIR02128.1"/>
    </source>
</evidence>
<evidence type="ECO:0000256" key="1">
    <source>
        <dbReference type="ARBA" id="ARBA00023125"/>
    </source>
</evidence>
<dbReference type="SUPFAM" id="SSF47413">
    <property type="entry name" value="lambda repressor-like DNA-binding domains"/>
    <property type="match status" value="1"/>
</dbReference>
<proteinExistence type="predicted"/>
<protein>
    <submittedName>
        <fullName evidence="3">TipAS antibiotic-recognition domain-containing protein</fullName>
    </submittedName>
</protein>
<dbReference type="PANTHER" id="PTHR46558:SF4">
    <property type="entry name" value="DNA-BIDING PHAGE PROTEIN"/>
    <property type="match status" value="1"/>
</dbReference>
<dbReference type="InterPro" id="IPR012925">
    <property type="entry name" value="TipAS_dom"/>
</dbReference>
<reference evidence="3" key="1">
    <citation type="submission" date="2020-10" db="EMBL/GenBank/DDBJ databases">
        <authorList>
            <person name="Gilroy R."/>
        </authorList>
    </citation>
    <scope>NUCLEOTIDE SEQUENCE</scope>
    <source>
        <strain evidence="3">ChiGjej1B1-2707</strain>
    </source>
</reference>
<dbReference type="InterPro" id="IPR025868">
    <property type="entry name" value="Zn_ribbon_dom_put"/>
</dbReference>
<reference evidence="3" key="2">
    <citation type="journal article" date="2021" name="PeerJ">
        <title>Extensive microbial diversity within the chicken gut microbiome revealed by metagenomics and culture.</title>
        <authorList>
            <person name="Gilroy R."/>
            <person name="Ravi A."/>
            <person name="Getino M."/>
            <person name="Pursley I."/>
            <person name="Horton D.L."/>
            <person name="Alikhan N.F."/>
            <person name="Baker D."/>
            <person name="Gharbi K."/>
            <person name="Hall N."/>
            <person name="Watson M."/>
            <person name="Adriaenssens E.M."/>
            <person name="Foster-Nyarko E."/>
            <person name="Jarju S."/>
            <person name="Secka A."/>
            <person name="Antonio M."/>
            <person name="Oren A."/>
            <person name="Chaudhuri R.R."/>
            <person name="La Ragione R."/>
            <person name="Hildebrand F."/>
            <person name="Pallen M.J."/>
        </authorList>
    </citation>
    <scope>NUCLEOTIDE SEQUENCE</scope>
    <source>
        <strain evidence="3">ChiGjej1B1-2707</strain>
    </source>
</reference>
<accession>A0A9D1A2Z8</accession>
<dbReference type="Gene3D" id="1.10.490.50">
    <property type="entry name" value="Antibiotic binding domain of TipA-like multidrug resistance regulators"/>
    <property type="match status" value="1"/>
</dbReference>
<dbReference type="GO" id="GO:0003677">
    <property type="term" value="F:DNA binding"/>
    <property type="evidence" value="ECO:0007669"/>
    <property type="project" value="UniProtKB-KW"/>
</dbReference>
<dbReference type="SMART" id="SM00530">
    <property type="entry name" value="HTH_XRE"/>
    <property type="match status" value="1"/>
</dbReference>
<dbReference type="Pfam" id="PF07739">
    <property type="entry name" value="TipAS"/>
    <property type="match status" value="1"/>
</dbReference>
<dbReference type="PANTHER" id="PTHR46558">
    <property type="entry name" value="TRACRIPTIONAL REGULATORY PROTEIN-RELATED-RELATED"/>
    <property type="match status" value="1"/>
</dbReference>
<dbReference type="InterPro" id="IPR010982">
    <property type="entry name" value="Lambda_DNA-bd_dom_sf"/>
</dbReference>
<evidence type="ECO:0000259" key="2">
    <source>
        <dbReference type="PROSITE" id="PS50943"/>
    </source>
</evidence>
<dbReference type="Proteomes" id="UP000824261">
    <property type="component" value="Unassembled WGS sequence"/>
</dbReference>
<dbReference type="SUPFAM" id="SSF89082">
    <property type="entry name" value="Antibiotic binding domain of TipA-like multidrug resistance regulators"/>
    <property type="match status" value="1"/>
</dbReference>
<dbReference type="CDD" id="cd00093">
    <property type="entry name" value="HTH_XRE"/>
    <property type="match status" value="1"/>
</dbReference>
<keyword evidence="1" id="KW-0238">DNA-binding</keyword>
<dbReference type="EMBL" id="DVGB01000091">
    <property type="protein sequence ID" value="HIR02128.1"/>
    <property type="molecule type" value="Genomic_DNA"/>
</dbReference>
<sequence length="275" mass="30742">MPMKDTIAAIRKEAGITQEEMARRLYVTRQAVSRWETGETAPGIDMVKLICVTFGVPLERFFDMPMSYYCQCCSMPIPEDELHGTEADGSKSADYCKYCYDHGDFTAKGMTMDEFIEATAPMEAKALGVSLDEAVSLMATLLPHLKRWREVGENEERYGAEVRAAYGDEVVDAANEKYVAMGEAAHLQADELELAIKEQLRRAVEAGDVEGPEARKLVAMHGHWLRMYWPDGMYTPEAHKGLADGYLADERFRAYYDAVAPGATQFLRNAIHACA</sequence>
<dbReference type="Gene3D" id="1.10.260.40">
    <property type="entry name" value="lambda repressor-like DNA-binding domains"/>
    <property type="match status" value="1"/>
</dbReference>
<dbReference type="Pfam" id="PF12674">
    <property type="entry name" value="Zn_ribbon_2"/>
    <property type="match status" value="1"/>
</dbReference>